<dbReference type="PANTHER" id="PTHR11022">
    <property type="entry name" value="PEPTIDOGLYCAN RECOGNITION PROTEIN"/>
    <property type="match status" value="1"/>
</dbReference>
<reference evidence="6 7" key="1">
    <citation type="journal article" date="2019" name="Proc. Natl. Acad. Sci. U.S.A.">
        <title>Regulatory changes in pterin and carotenoid genes underlie balanced color polymorphisms in the wall lizard.</title>
        <authorList>
            <person name="Andrade P."/>
            <person name="Pinho C."/>
            <person name="Perez I de Lanuza G."/>
            <person name="Afonso S."/>
            <person name="Brejcha J."/>
            <person name="Rubin C.J."/>
            <person name="Wallerman O."/>
            <person name="Pereira P."/>
            <person name="Sabatino S.J."/>
            <person name="Bellati A."/>
            <person name="Pellitteri-Rosa D."/>
            <person name="Bosakova Z."/>
            <person name="Bunikis I."/>
            <person name="Carretero M.A."/>
            <person name="Feiner N."/>
            <person name="Marsik P."/>
            <person name="Pauperio F."/>
            <person name="Salvi D."/>
            <person name="Soler L."/>
            <person name="While G.M."/>
            <person name="Uller T."/>
            <person name="Font E."/>
            <person name="Andersson L."/>
            <person name="Carneiro M."/>
        </authorList>
    </citation>
    <scope>NUCLEOTIDE SEQUENCE</scope>
</reference>
<evidence type="ECO:0000256" key="3">
    <source>
        <dbReference type="SAM" id="SignalP"/>
    </source>
</evidence>
<gene>
    <name evidence="6" type="primary">LOC114586949</name>
</gene>
<dbReference type="PANTHER" id="PTHR11022:SF12">
    <property type="entry name" value="PEPTIDOGLYCAN RECOGNITION PROTEIN 3"/>
    <property type="match status" value="1"/>
</dbReference>
<keyword evidence="7" id="KW-1185">Reference proteome</keyword>
<dbReference type="Ensembl" id="ENSPMRT00000029824.1">
    <property type="protein sequence ID" value="ENSPMRP00000028112.1"/>
    <property type="gene ID" value="ENSPMRG00000018152.1"/>
</dbReference>
<dbReference type="InterPro" id="IPR015510">
    <property type="entry name" value="PGRP"/>
</dbReference>
<dbReference type="KEGG" id="pmua:114586949"/>
<feature type="signal peptide" evidence="3">
    <location>
        <begin position="1"/>
        <end position="18"/>
    </location>
</feature>
<sequence length="187" mass="20855">MMASQEIILLFLCALSQASGCFKLITPSKWGAKPANCSEPLKDLPPEYVIIIHTAQNPCKTRAECSREVRNAQDYHLGLKGWCDVAYNFLIGEDGLVYEGRGWRNVGSHTYGYNDLSLGIAFIGTFVERSPNQAAWKALKCLLDFSVKVGYLSPDYLVIAHSDVSNLVSPGEPIRSEISKWPNYRHN</sequence>
<dbReference type="CDD" id="cd06583">
    <property type="entry name" value="PGRP"/>
    <property type="match status" value="1"/>
</dbReference>
<evidence type="ECO:0000259" key="5">
    <source>
        <dbReference type="SMART" id="SM00701"/>
    </source>
</evidence>
<dbReference type="OMA" id="RFVVIHH"/>
<proteinExistence type="inferred from homology"/>
<reference evidence="6" key="3">
    <citation type="submission" date="2025-09" db="UniProtKB">
        <authorList>
            <consortium name="Ensembl"/>
        </authorList>
    </citation>
    <scope>IDENTIFICATION</scope>
</reference>
<dbReference type="GO" id="GO:0002376">
    <property type="term" value="P:immune system process"/>
    <property type="evidence" value="ECO:0007669"/>
    <property type="project" value="UniProtKB-KW"/>
</dbReference>
<dbReference type="InterPro" id="IPR002502">
    <property type="entry name" value="Amidase_domain"/>
</dbReference>
<dbReference type="SMART" id="SM00644">
    <property type="entry name" value="Ami_2"/>
    <property type="match status" value="1"/>
</dbReference>
<dbReference type="SUPFAM" id="SSF55846">
    <property type="entry name" value="N-acetylmuramoyl-L-alanine amidase-like"/>
    <property type="match status" value="1"/>
</dbReference>
<dbReference type="Pfam" id="PF01510">
    <property type="entry name" value="Amidase_2"/>
    <property type="match status" value="1"/>
</dbReference>
<dbReference type="RefSeq" id="XP_028566655.1">
    <property type="nucleotide sequence ID" value="XM_028710822.1"/>
</dbReference>
<dbReference type="InterPro" id="IPR036505">
    <property type="entry name" value="Amidase/PGRP_sf"/>
</dbReference>
<evidence type="ECO:0000313" key="7">
    <source>
        <dbReference type="Proteomes" id="UP000472272"/>
    </source>
</evidence>
<feature type="domain" description="N-acetylmuramoyl-L-alanine amidase" evidence="4">
    <location>
        <begin position="36"/>
        <end position="171"/>
    </location>
</feature>
<dbReference type="InterPro" id="IPR006619">
    <property type="entry name" value="PGRP_domain_met/bac"/>
</dbReference>
<accession>A0A670JZF8</accession>
<dbReference type="Proteomes" id="UP000472272">
    <property type="component" value="Chromosome 16"/>
</dbReference>
<keyword evidence="3" id="KW-0732">Signal</keyword>
<dbReference type="GO" id="GO:0009253">
    <property type="term" value="P:peptidoglycan catabolic process"/>
    <property type="evidence" value="ECO:0007669"/>
    <property type="project" value="InterPro"/>
</dbReference>
<dbReference type="OrthoDB" id="10001926at2759"/>
<evidence type="ECO:0000259" key="4">
    <source>
        <dbReference type="SMART" id="SM00644"/>
    </source>
</evidence>
<organism evidence="6 7">
    <name type="scientific">Podarcis muralis</name>
    <name type="common">Wall lizard</name>
    <name type="synonym">Lacerta muralis</name>
    <dbReference type="NCBI Taxonomy" id="64176"/>
    <lineage>
        <taxon>Eukaryota</taxon>
        <taxon>Metazoa</taxon>
        <taxon>Chordata</taxon>
        <taxon>Craniata</taxon>
        <taxon>Vertebrata</taxon>
        <taxon>Euteleostomi</taxon>
        <taxon>Lepidosauria</taxon>
        <taxon>Squamata</taxon>
        <taxon>Bifurcata</taxon>
        <taxon>Unidentata</taxon>
        <taxon>Episquamata</taxon>
        <taxon>Laterata</taxon>
        <taxon>Lacertibaenia</taxon>
        <taxon>Lacertidae</taxon>
        <taxon>Podarcis</taxon>
    </lineage>
</organism>
<comment type="similarity">
    <text evidence="1">Belongs to the N-acetylmuramoyl-L-alanine amidase 2 family.</text>
</comment>
<evidence type="ECO:0000313" key="6">
    <source>
        <dbReference type="Ensembl" id="ENSPMRP00000028112.1"/>
    </source>
</evidence>
<dbReference type="GeneID" id="114586949"/>
<reference evidence="6" key="2">
    <citation type="submission" date="2025-08" db="UniProtKB">
        <authorList>
            <consortium name="Ensembl"/>
        </authorList>
    </citation>
    <scope>IDENTIFICATION</scope>
</reference>
<dbReference type="GeneTree" id="ENSGT00940000161006"/>
<dbReference type="GO" id="GO:0008270">
    <property type="term" value="F:zinc ion binding"/>
    <property type="evidence" value="ECO:0007669"/>
    <property type="project" value="InterPro"/>
</dbReference>
<dbReference type="FunFam" id="3.40.80.10:FF:000001">
    <property type="entry name" value="Peptidoglycan recognition protein 1"/>
    <property type="match status" value="1"/>
</dbReference>
<evidence type="ECO:0000256" key="1">
    <source>
        <dbReference type="ARBA" id="ARBA00007553"/>
    </source>
</evidence>
<dbReference type="Gene3D" id="3.40.80.10">
    <property type="entry name" value="Peptidoglycan recognition protein-like"/>
    <property type="match status" value="1"/>
</dbReference>
<name>A0A670JZF8_PODMU</name>
<dbReference type="SMART" id="SM00701">
    <property type="entry name" value="PGRP"/>
    <property type="match status" value="1"/>
</dbReference>
<dbReference type="AlphaFoldDB" id="A0A670JZF8"/>
<feature type="chain" id="PRO_5025378120" evidence="3">
    <location>
        <begin position="19"/>
        <end position="187"/>
    </location>
</feature>
<evidence type="ECO:0000256" key="2">
    <source>
        <dbReference type="ARBA" id="ARBA00022859"/>
    </source>
</evidence>
<feature type="domain" description="Peptidoglycan recognition protein family" evidence="5">
    <location>
        <begin position="22"/>
        <end position="165"/>
    </location>
</feature>
<protein>
    <submittedName>
        <fullName evidence="6">Peptidoglycan recognition protein 3-like</fullName>
    </submittedName>
</protein>
<keyword evidence="2" id="KW-0391">Immunity</keyword>
<dbReference type="GO" id="GO:0008745">
    <property type="term" value="F:N-acetylmuramoyl-L-alanine amidase activity"/>
    <property type="evidence" value="ECO:0007669"/>
    <property type="project" value="InterPro"/>
</dbReference>